<reference evidence="2 3" key="1">
    <citation type="journal article" date="2011" name="EMBO J.">
        <title>Structural diversity of bacterial flagellar motors.</title>
        <authorList>
            <person name="Chen S."/>
            <person name="Beeby M."/>
            <person name="Murphy G.E."/>
            <person name="Leadbetter J.R."/>
            <person name="Hendrixson D.R."/>
            <person name="Briegel A."/>
            <person name="Li Z."/>
            <person name="Shi J."/>
            <person name="Tocheva E.I."/>
            <person name="Muller A."/>
            <person name="Dobro M.J."/>
            <person name="Jensen G.J."/>
        </authorList>
    </citation>
    <scope>NUCLEOTIDE SEQUENCE [LARGE SCALE GENOMIC DNA]</scope>
    <source>
        <strain evidence="2 3">ATCC 19624</strain>
    </source>
</reference>
<keyword evidence="1" id="KW-0812">Transmembrane</keyword>
<keyword evidence="3" id="KW-1185">Reference proteome</keyword>
<dbReference type="EMBL" id="AEGR01000050">
    <property type="protein sequence ID" value="EGI77286.1"/>
    <property type="molecule type" value="Genomic_DNA"/>
</dbReference>
<keyword evidence="1" id="KW-1133">Transmembrane helix</keyword>
<evidence type="ECO:0000256" key="1">
    <source>
        <dbReference type="SAM" id="Phobius"/>
    </source>
</evidence>
<gene>
    <name evidence="2" type="ORF">HGR_06606</name>
</gene>
<keyword evidence="1" id="KW-0472">Membrane</keyword>
<accession>F3KS92</accession>
<evidence type="ECO:0000313" key="3">
    <source>
        <dbReference type="Proteomes" id="UP000016368"/>
    </source>
</evidence>
<proteinExistence type="predicted"/>
<organism evidence="2 3">
    <name type="scientific">Hylemonella gracilis ATCC 19624</name>
    <dbReference type="NCBI Taxonomy" id="887062"/>
    <lineage>
        <taxon>Bacteria</taxon>
        <taxon>Pseudomonadati</taxon>
        <taxon>Pseudomonadota</taxon>
        <taxon>Betaproteobacteria</taxon>
        <taxon>Burkholderiales</taxon>
        <taxon>Comamonadaceae</taxon>
        <taxon>Hylemonella</taxon>
    </lineage>
</organism>
<dbReference type="AlphaFoldDB" id="F3KS92"/>
<comment type="caution">
    <text evidence="2">The sequence shown here is derived from an EMBL/GenBank/DDBJ whole genome shotgun (WGS) entry which is preliminary data.</text>
</comment>
<feature type="transmembrane region" description="Helical" evidence="1">
    <location>
        <begin position="62"/>
        <end position="81"/>
    </location>
</feature>
<sequence>METHAVIHPKEFAMSALTQVLASPRLLHLALRGDAISGMAMGLPLVALADPLASWLGMPAQLLLASGLALFPFAALMLLAARSARPPAALVWLVILGNAAWVAGSAYLWFVLPLTVLGQVFLGAQALAVVLLTELEYTGWRRLSQARA</sequence>
<evidence type="ECO:0000313" key="2">
    <source>
        <dbReference type="EMBL" id="EGI77286.1"/>
    </source>
</evidence>
<dbReference type="Proteomes" id="UP000016368">
    <property type="component" value="Unassembled WGS sequence"/>
</dbReference>
<protein>
    <submittedName>
        <fullName evidence="2">Uncharacterized protein</fullName>
    </submittedName>
</protein>
<feature type="transmembrane region" description="Helical" evidence="1">
    <location>
        <begin position="116"/>
        <end position="137"/>
    </location>
</feature>
<dbReference type="eggNOG" id="ENOG50331CU">
    <property type="taxonomic scope" value="Bacteria"/>
</dbReference>
<feature type="transmembrane region" description="Helical" evidence="1">
    <location>
        <begin position="88"/>
        <end position="110"/>
    </location>
</feature>
<dbReference type="STRING" id="887062.HGR_06606"/>
<name>F3KS92_9BURK</name>